<dbReference type="GO" id="GO:0004842">
    <property type="term" value="F:ubiquitin-protein transferase activity"/>
    <property type="evidence" value="ECO:0007669"/>
    <property type="project" value="TreeGrafter"/>
</dbReference>
<sequence length="252" mass="28731">MGQDESKTIRDNYKTIQEVQKAIREAGLESSSLIFGIDYTGSNESTGRISFQGRNLHDCTVLNPYQEVIQILGETLEPFDDDHIIPTYGFGDKKTGDKNVFPFYPNKEPVGFKEVLERYKEITPKIELYGPTSFKPLIYEAIKIVKDKKAYHILVIVTDGQVSDENENIRAIVEASKYALSIICIGVGDGPFDSMEKFDDKIKGRKFDNFQFVQFNVIRKKYCEDFAPAFATACLQEIPEQFRLIKKFGYLG</sequence>
<reference evidence="2 3" key="1">
    <citation type="submission" date="2019-03" db="EMBL/GenBank/DDBJ databases">
        <title>Single cell metagenomics reveals metabolic interactions within the superorganism composed of flagellate Streblomastix strix and complex community of Bacteroidetes bacteria on its surface.</title>
        <authorList>
            <person name="Treitli S.C."/>
            <person name="Kolisko M."/>
            <person name="Husnik F."/>
            <person name="Keeling P."/>
            <person name="Hampl V."/>
        </authorList>
    </citation>
    <scope>NUCLEOTIDE SEQUENCE [LARGE SCALE GENOMIC DNA]</scope>
    <source>
        <strain evidence="2">ST1C</strain>
    </source>
</reference>
<organism evidence="2 3">
    <name type="scientific">Streblomastix strix</name>
    <dbReference type="NCBI Taxonomy" id="222440"/>
    <lineage>
        <taxon>Eukaryota</taxon>
        <taxon>Metamonada</taxon>
        <taxon>Preaxostyla</taxon>
        <taxon>Oxymonadida</taxon>
        <taxon>Streblomastigidae</taxon>
        <taxon>Streblomastix</taxon>
    </lineage>
</organism>
<dbReference type="InterPro" id="IPR002035">
    <property type="entry name" value="VWF_A"/>
</dbReference>
<dbReference type="InterPro" id="IPR010734">
    <property type="entry name" value="Copine_C"/>
</dbReference>
<proteinExistence type="predicted"/>
<evidence type="ECO:0000259" key="1">
    <source>
        <dbReference type="SMART" id="SM00327"/>
    </source>
</evidence>
<accession>A0A5J4W6R9</accession>
<evidence type="ECO:0000313" key="3">
    <source>
        <dbReference type="Proteomes" id="UP000324800"/>
    </source>
</evidence>
<gene>
    <name evidence="2" type="ORF">EZS28_013861</name>
</gene>
<dbReference type="OrthoDB" id="5855668at2759"/>
<evidence type="ECO:0000313" key="2">
    <source>
        <dbReference type="EMBL" id="KAA6390614.1"/>
    </source>
</evidence>
<dbReference type="SUPFAM" id="SSF53300">
    <property type="entry name" value="vWA-like"/>
    <property type="match status" value="1"/>
</dbReference>
<dbReference type="Gene3D" id="3.40.50.410">
    <property type="entry name" value="von Willebrand factor, type A domain"/>
    <property type="match status" value="1"/>
</dbReference>
<dbReference type="InterPro" id="IPR052079">
    <property type="entry name" value="E3_ligase/Copine_domain"/>
</dbReference>
<dbReference type="GO" id="GO:0016567">
    <property type="term" value="P:protein ubiquitination"/>
    <property type="evidence" value="ECO:0007669"/>
    <property type="project" value="TreeGrafter"/>
</dbReference>
<dbReference type="GO" id="GO:0005634">
    <property type="term" value="C:nucleus"/>
    <property type="evidence" value="ECO:0007669"/>
    <property type="project" value="TreeGrafter"/>
</dbReference>
<dbReference type="EMBL" id="SNRW01003164">
    <property type="protein sequence ID" value="KAA6390614.1"/>
    <property type="molecule type" value="Genomic_DNA"/>
</dbReference>
<feature type="domain" description="VWFA" evidence="1">
    <location>
        <begin position="30"/>
        <end position="218"/>
    </location>
</feature>
<dbReference type="InterPro" id="IPR036465">
    <property type="entry name" value="vWFA_dom_sf"/>
</dbReference>
<dbReference type="AlphaFoldDB" id="A0A5J4W6R9"/>
<protein>
    <submittedName>
        <fullName evidence="2">Putative E3 ubiquitin-protein ligase RGLG4</fullName>
    </submittedName>
</protein>
<name>A0A5J4W6R9_9EUKA</name>
<dbReference type="Pfam" id="PF07002">
    <property type="entry name" value="Copine"/>
    <property type="match status" value="1"/>
</dbReference>
<comment type="caution">
    <text evidence="2">The sequence shown here is derived from an EMBL/GenBank/DDBJ whole genome shotgun (WGS) entry which is preliminary data.</text>
</comment>
<dbReference type="Proteomes" id="UP000324800">
    <property type="component" value="Unassembled WGS sequence"/>
</dbReference>
<dbReference type="SMART" id="SM00327">
    <property type="entry name" value="VWA"/>
    <property type="match status" value="1"/>
</dbReference>
<dbReference type="PANTHER" id="PTHR45751:SF11">
    <property type="entry name" value="COPINE FAMILY PROTEIN 2"/>
    <property type="match status" value="1"/>
</dbReference>
<dbReference type="PANTHER" id="PTHR45751">
    <property type="entry name" value="COPINE FAMILY PROTEIN 1"/>
    <property type="match status" value="1"/>
</dbReference>